<keyword evidence="9" id="KW-0812">Transmembrane</keyword>
<dbReference type="eggNOG" id="KOG0156">
    <property type="taxonomic scope" value="Eukaryota"/>
</dbReference>
<dbReference type="InterPro" id="IPR050182">
    <property type="entry name" value="Cytochrome_P450_fam2"/>
</dbReference>
<name>H2Z8V5_CIOSA</name>
<dbReference type="InParanoid" id="H2Z8V5"/>
<feature type="binding site" description="axial binding residue" evidence="7">
    <location>
        <position position="445"/>
    </location>
    <ligand>
        <name>heme</name>
        <dbReference type="ChEBI" id="CHEBI:30413"/>
    </ligand>
    <ligandPart>
        <name>Fe</name>
        <dbReference type="ChEBI" id="CHEBI:18248"/>
    </ligandPart>
</feature>
<dbReference type="InterPro" id="IPR002401">
    <property type="entry name" value="Cyt_P450_E_grp-I"/>
</dbReference>
<dbReference type="GO" id="GO:0008395">
    <property type="term" value="F:steroid hydroxylase activity"/>
    <property type="evidence" value="ECO:0007669"/>
    <property type="project" value="TreeGrafter"/>
</dbReference>
<keyword evidence="7 8" id="KW-0349">Heme</keyword>
<keyword evidence="11" id="KW-1185">Reference proteome</keyword>
<feature type="transmembrane region" description="Helical" evidence="9">
    <location>
        <begin position="12"/>
        <end position="29"/>
    </location>
</feature>
<evidence type="ECO:0000256" key="6">
    <source>
        <dbReference type="ARBA" id="ARBA00023033"/>
    </source>
</evidence>
<dbReference type="GeneTree" id="ENSGT00940000160689"/>
<evidence type="ECO:0000313" key="11">
    <source>
        <dbReference type="Proteomes" id="UP000007875"/>
    </source>
</evidence>
<evidence type="ECO:0000256" key="8">
    <source>
        <dbReference type="RuleBase" id="RU000461"/>
    </source>
</evidence>
<dbReference type="GO" id="GO:0006805">
    <property type="term" value="P:xenobiotic metabolic process"/>
    <property type="evidence" value="ECO:0007669"/>
    <property type="project" value="TreeGrafter"/>
</dbReference>
<reference evidence="10" key="2">
    <citation type="submission" date="2025-08" db="UniProtKB">
        <authorList>
            <consortium name="Ensembl"/>
        </authorList>
    </citation>
    <scope>IDENTIFICATION</scope>
</reference>
<dbReference type="PRINTS" id="PR00463">
    <property type="entry name" value="EP450I"/>
</dbReference>
<keyword evidence="9" id="KW-1133">Transmembrane helix</keyword>
<dbReference type="PROSITE" id="PS00086">
    <property type="entry name" value="CYTOCHROME_P450"/>
    <property type="match status" value="1"/>
</dbReference>
<keyword evidence="4 8" id="KW-0560">Oxidoreductase</keyword>
<dbReference type="FunFam" id="1.10.630.10:FF:000036">
    <property type="entry name" value="CYtochrome P450 family"/>
    <property type="match status" value="1"/>
</dbReference>
<evidence type="ECO:0000313" key="10">
    <source>
        <dbReference type="Ensembl" id="ENSCSAVP00000014020.1"/>
    </source>
</evidence>
<dbReference type="FunCoup" id="H2Z8V5">
    <property type="interactions" value="5"/>
</dbReference>
<keyword evidence="3 7" id="KW-0479">Metal-binding</keyword>
<dbReference type="Ensembl" id="ENSCSAVT00000014181.1">
    <property type="protein sequence ID" value="ENSCSAVP00000014020.1"/>
    <property type="gene ID" value="ENSCSAVG00000008224.1"/>
</dbReference>
<reference evidence="11" key="1">
    <citation type="submission" date="2003-08" db="EMBL/GenBank/DDBJ databases">
        <authorList>
            <person name="Birren B."/>
            <person name="Nusbaum C."/>
            <person name="Abebe A."/>
            <person name="Abouelleil A."/>
            <person name="Adekoya E."/>
            <person name="Ait-zahra M."/>
            <person name="Allen N."/>
            <person name="Allen T."/>
            <person name="An P."/>
            <person name="Anderson M."/>
            <person name="Anderson S."/>
            <person name="Arachchi H."/>
            <person name="Armbruster J."/>
            <person name="Bachantsang P."/>
            <person name="Baldwin J."/>
            <person name="Barry A."/>
            <person name="Bayul T."/>
            <person name="Blitshsteyn B."/>
            <person name="Bloom T."/>
            <person name="Blye J."/>
            <person name="Boguslavskiy L."/>
            <person name="Borowsky M."/>
            <person name="Boukhgalter B."/>
            <person name="Brunache A."/>
            <person name="Butler J."/>
            <person name="Calixte N."/>
            <person name="Calvo S."/>
            <person name="Camarata J."/>
            <person name="Campo K."/>
            <person name="Chang J."/>
            <person name="Cheshatsang Y."/>
            <person name="Citroen M."/>
            <person name="Collymore A."/>
            <person name="Considine T."/>
            <person name="Cook A."/>
            <person name="Cooke P."/>
            <person name="Corum B."/>
            <person name="Cuomo C."/>
            <person name="David R."/>
            <person name="Dawoe T."/>
            <person name="Degray S."/>
            <person name="Dodge S."/>
            <person name="Dooley K."/>
            <person name="Dorje P."/>
            <person name="Dorjee K."/>
            <person name="Dorris L."/>
            <person name="Duffey N."/>
            <person name="Dupes A."/>
            <person name="Elkins T."/>
            <person name="Engels R."/>
            <person name="Erickson J."/>
            <person name="Farina A."/>
            <person name="Faro S."/>
            <person name="Ferreira P."/>
            <person name="Fischer H."/>
            <person name="Fitzgerald M."/>
            <person name="Foley K."/>
            <person name="Gage D."/>
            <person name="Galagan J."/>
            <person name="Gearin G."/>
            <person name="Gnerre S."/>
            <person name="Gnirke A."/>
            <person name="Goyette A."/>
            <person name="Graham J."/>
            <person name="Grandbois E."/>
            <person name="Gyaltsen K."/>
            <person name="Hafez N."/>
            <person name="Hagopian D."/>
            <person name="Hagos B."/>
            <person name="Hall J."/>
            <person name="Hatcher B."/>
            <person name="Heller A."/>
            <person name="Higgins H."/>
            <person name="Honan T."/>
            <person name="Horn A."/>
            <person name="Houde N."/>
            <person name="Hughes L."/>
            <person name="Hulme W."/>
            <person name="Husby E."/>
            <person name="Iliev I."/>
            <person name="Jaffe D."/>
            <person name="Jones C."/>
            <person name="Kamal M."/>
            <person name="Kamat A."/>
            <person name="Kamvysselis M."/>
            <person name="Karlsson E."/>
            <person name="Kells C."/>
            <person name="Kieu A."/>
            <person name="Kisner P."/>
            <person name="Kodira C."/>
            <person name="Kulbokas E."/>
            <person name="Labutti K."/>
            <person name="Lama D."/>
            <person name="Landers T."/>
            <person name="Leger J."/>
            <person name="Levine S."/>
            <person name="Lewis D."/>
            <person name="Lewis T."/>
            <person name="Lindblad-toh K."/>
            <person name="Liu X."/>
            <person name="Lokyitsang T."/>
            <person name="Lokyitsang Y."/>
            <person name="Lucien O."/>
            <person name="Lui A."/>
            <person name="Ma L.J."/>
            <person name="Mabbitt R."/>
            <person name="Macdonald J."/>
            <person name="Maclean C."/>
            <person name="Major J."/>
            <person name="Manning J."/>
            <person name="Marabella R."/>
            <person name="Maru K."/>
            <person name="Matthews C."/>
            <person name="Mauceli E."/>
            <person name="Mccarthy M."/>
            <person name="Mcdonough S."/>
            <person name="Mcghee T."/>
            <person name="Meldrim J."/>
            <person name="Meneus L."/>
            <person name="Mesirov J."/>
            <person name="Mihalev A."/>
            <person name="Mihova T."/>
            <person name="Mikkelsen T."/>
            <person name="Mlenga V."/>
            <person name="Moru K."/>
            <person name="Mozes J."/>
            <person name="Mulrain L."/>
            <person name="Munson G."/>
            <person name="Naylor J."/>
            <person name="Newes C."/>
            <person name="Nguyen C."/>
            <person name="Nguyen N."/>
            <person name="Nguyen T."/>
            <person name="Nicol R."/>
            <person name="Nielsen C."/>
            <person name="Nizzari M."/>
            <person name="Norbu C."/>
            <person name="Norbu N."/>
            <person name="O'donnell P."/>
            <person name="Okoawo O."/>
            <person name="O'leary S."/>
            <person name="Omotosho B."/>
            <person name="O'neill K."/>
            <person name="Osman S."/>
            <person name="Parker S."/>
            <person name="Perrin D."/>
            <person name="Phunkhang P."/>
            <person name="Piqani B."/>
            <person name="Purcell S."/>
            <person name="Rachupka T."/>
            <person name="Ramasamy U."/>
            <person name="Rameau R."/>
            <person name="Ray V."/>
            <person name="Raymond C."/>
            <person name="Retta R."/>
            <person name="Richardson S."/>
            <person name="Rise C."/>
            <person name="Rodriguez J."/>
            <person name="Rogers J."/>
            <person name="Rogov P."/>
            <person name="Rutman M."/>
            <person name="Schupbach R."/>
            <person name="Seaman C."/>
            <person name="Settipalli S."/>
            <person name="Sharpe T."/>
            <person name="Sheridan J."/>
            <person name="Sherpa N."/>
            <person name="Shi J."/>
            <person name="Smirnov S."/>
            <person name="Smith C."/>
            <person name="Sougnez C."/>
            <person name="Spencer B."/>
            <person name="Stalker J."/>
            <person name="Stange-thomann N."/>
            <person name="Stavropoulos S."/>
            <person name="Stetson K."/>
            <person name="Stone C."/>
            <person name="Stone S."/>
            <person name="Stubbs M."/>
            <person name="Talamas J."/>
            <person name="Tchuinga P."/>
            <person name="Tenzing P."/>
            <person name="Tesfaye S."/>
            <person name="Theodore J."/>
            <person name="Thoulutsang Y."/>
            <person name="Topham K."/>
            <person name="Towey S."/>
            <person name="Tsamla T."/>
            <person name="Tsomo N."/>
            <person name="Vallee D."/>
            <person name="Vassiliev H."/>
            <person name="Venkataraman V."/>
            <person name="Vinson J."/>
            <person name="Vo A."/>
            <person name="Wade C."/>
            <person name="Wang S."/>
            <person name="Wangchuk T."/>
            <person name="Wangdi T."/>
            <person name="Whittaker C."/>
            <person name="Wilkinson J."/>
            <person name="Wu Y."/>
            <person name="Wyman D."/>
            <person name="Yadav S."/>
            <person name="Yang S."/>
            <person name="Yang X."/>
            <person name="Yeager S."/>
            <person name="Yee E."/>
            <person name="Young G."/>
            <person name="Zainoun J."/>
            <person name="Zembeck L."/>
            <person name="Zimmer A."/>
            <person name="Zody M."/>
            <person name="Lander E."/>
        </authorList>
    </citation>
    <scope>NUCLEOTIDE SEQUENCE [LARGE SCALE GENOMIC DNA]</scope>
</reference>
<dbReference type="Pfam" id="PF00067">
    <property type="entry name" value="p450"/>
    <property type="match status" value="1"/>
</dbReference>
<comment type="similarity">
    <text evidence="2 8">Belongs to the cytochrome P450 family.</text>
</comment>
<dbReference type="GO" id="GO:0005737">
    <property type="term" value="C:cytoplasm"/>
    <property type="evidence" value="ECO:0007669"/>
    <property type="project" value="TreeGrafter"/>
</dbReference>
<comment type="cofactor">
    <cofactor evidence="1 7">
        <name>heme</name>
        <dbReference type="ChEBI" id="CHEBI:30413"/>
    </cofactor>
</comment>
<dbReference type="PANTHER" id="PTHR24300">
    <property type="entry name" value="CYTOCHROME P450 508A4-RELATED"/>
    <property type="match status" value="1"/>
</dbReference>
<dbReference type="GO" id="GO:0006082">
    <property type="term" value="P:organic acid metabolic process"/>
    <property type="evidence" value="ECO:0007669"/>
    <property type="project" value="TreeGrafter"/>
</dbReference>
<reference evidence="10" key="3">
    <citation type="submission" date="2025-09" db="UniProtKB">
        <authorList>
            <consortium name="Ensembl"/>
        </authorList>
    </citation>
    <scope>IDENTIFICATION</scope>
</reference>
<accession>H2Z8V5</accession>
<organism evidence="10 11">
    <name type="scientific">Ciona savignyi</name>
    <name type="common">Pacific transparent sea squirt</name>
    <dbReference type="NCBI Taxonomy" id="51511"/>
    <lineage>
        <taxon>Eukaryota</taxon>
        <taxon>Metazoa</taxon>
        <taxon>Chordata</taxon>
        <taxon>Tunicata</taxon>
        <taxon>Ascidiacea</taxon>
        <taxon>Phlebobranchia</taxon>
        <taxon>Cionidae</taxon>
        <taxon>Ciona</taxon>
    </lineage>
</organism>
<dbReference type="InterPro" id="IPR017972">
    <property type="entry name" value="Cyt_P450_CS"/>
</dbReference>
<dbReference type="PANTHER" id="PTHR24300:SF397">
    <property type="entry name" value="CYTOCHROME P450 2U1"/>
    <property type="match status" value="1"/>
</dbReference>
<evidence type="ECO:0000256" key="4">
    <source>
        <dbReference type="ARBA" id="ARBA00023002"/>
    </source>
</evidence>
<proteinExistence type="inferred from homology"/>
<evidence type="ECO:0000256" key="1">
    <source>
        <dbReference type="ARBA" id="ARBA00001971"/>
    </source>
</evidence>
<dbReference type="STRING" id="51511.ENSCSAVP00000014020"/>
<evidence type="ECO:0000256" key="3">
    <source>
        <dbReference type="ARBA" id="ARBA00022723"/>
    </source>
</evidence>
<dbReference type="InterPro" id="IPR036396">
    <property type="entry name" value="Cyt_P450_sf"/>
</dbReference>
<evidence type="ECO:0000256" key="2">
    <source>
        <dbReference type="ARBA" id="ARBA00010617"/>
    </source>
</evidence>
<protein>
    <submittedName>
        <fullName evidence="10">Uncharacterized protein</fullName>
    </submittedName>
</protein>
<sequence>NMLQRMFNEINVSTSFIFLTVFLAFFYWYRRPKNFPPGPRGVPFLGFYRFFGNHPASKMRTWSKKYGPVMSVRMGRQDWVVLGDYETIQQGLVKQGNEFSGRPSIDIIERVSKGNGMIFLNYDEHWKKQRRFGLSTLRGFGVGKRSMEDRITEEVAYLNDAIRTHDGKAFNIQSILGNAISNNICSIVMGRRFDYDDERFKEIITRLARRYLTLRPAVCLRVHFGQFPILFTHLWRVDERCTRHIKKLIPESLREMVEEHKASYEQDNHRDFIDAFLGEQKAENGAKTFTAKYNNFYCIMYVIIFVAGTETTTSTLRWSLLCLIHDPEIQDKLRKEIFEVLGQEKIPAFEDKSKMPYTRAFIQEIYRHRTLLPLSVTHMTNEDANICGYTIQKGTTIAPNLWAVHNDPVVWDEPNKFKPERHLDADGNFVQLKHVIPFSVGPRHCLGEQLARMEVFIFLVSLVQKFEFLPDPKAKVLSDNENGSSGAAFVPLPFKIVAKVV</sequence>
<keyword evidence="5 7" id="KW-0408">Iron</keyword>
<dbReference type="InterPro" id="IPR001128">
    <property type="entry name" value="Cyt_P450"/>
</dbReference>
<evidence type="ECO:0000256" key="5">
    <source>
        <dbReference type="ARBA" id="ARBA00023004"/>
    </source>
</evidence>
<dbReference type="GO" id="GO:0005506">
    <property type="term" value="F:iron ion binding"/>
    <property type="evidence" value="ECO:0007669"/>
    <property type="project" value="InterPro"/>
</dbReference>
<dbReference type="OMA" id="LPALAWM"/>
<dbReference type="PRINTS" id="PR00385">
    <property type="entry name" value="P450"/>
</dbReference>
<dbReference type="AlphaFoldDB" id="H2Z8V5"/>
<keyword evidence="6 8" id="KW-0503">Monooxygenase</keyword>
<dbReference type="Proteomes" id="UP000007875">
    <property type="component" value="Unassembled WGS sequence"/>
</dbReference>
<evidence type="ECO:0000256" key="9">
    <source>
        <dbReference type="SAM" id="Phobius"/>
    </source>
</evidence>
<dbReference type="GO" id="GO:0020037">
    <property type="term" value="F:heme binding"/>
    <property type="evidence" value="ECO:0007669"/>
    <property type="project" value="InterPro"/>
</dbReference>
<dbReference type="SUPFAM" id="SSF48264">
    <property type="entry name" value="Cytochrome P450"/>
    <property type="match status" value="1"/>
</dbReference>
<dbReference type="Gene3D" id="1.10.630.10">
    <property type="entry name" value="Cytochrome P450"/>
    <property type="match status" value="1"/>
</dbReference>
<dbReference type="GO" id="GO:0016712">
    <property type="term" value="F:oxidoreductase activity, acting on paired donors, with incorporation or reduction of molecular oxygen, reduced flavin or flavoprotein as one donor, and incorporation of one atom of oxygen"/>
    <property type="evidence" value="ECO:0007669"/>
    <property type="project" value="TreeGrafter"/>
</dbReference>
<evidence type="ECO:0000256" key="7">
    <source>
        <dbReference type="PIRSR" id="PIRSR602401-1"/>
    </source>
</evidence>
<keyword evidence="9" id="KW-0472">Membrane</keyword>